<dbReference type="EMBL" id="JAOYFC010000001">
    <property type="protein sequence ID" value="MCV6823230.1"/>
    <property type="molecule type" value="Genomic_DNA"/>
</dbReference>
<keyword evidence="3" id="KW-1185">Reference proteome</keyword>
<evidence type="ECO:0000313" key="3">
    <source>
        <dbReference type="Proteomes" id="UP001208041"/>
    </source>
</evidence>
<dbReference type="InterPro" id="IPR012667">
    <property type="entry name" value="CbtB_put"/>
</dbReference>
<feature type="transmembrane region" description="Helical" evidence="1">
    <location>
        <begin position="25"/>
        <end position="46"/>
    </location>
</feature>
<evidence type="ECO:0000313" key="2">
    <source>
        <dbReference type="EMBL" id="MCV6823230.1"/>
    </source>
</evidence>
<gene>
    <name evidence="2" type="ORF">OH136_01570</name>
</gene>
<dbReference type="Pfam" id="PF09489">
    <property type="entry name" value="CbtB"/>
    <property type="match status" value="1"/>
</dbReference>
<name>A0AAE3LU89_9RHOB</name>
<comment type="caution">
    <text evidence="2">The sequence shown here is derived from an EMBL/GenBank/DDBJ whole genome shotgun (WGS) entry which is preliminary data.</text>
</comment>
<reference evidence="2" key="1">
    <citation type="submission" date="2022-10" db="EMBL/GenBank/DDBJ databases">
        <authorList>
            <person name="Yue Y."/>
        </authorList>
    </citation>
    <scope>NUCLEOTIDE SEQUENCE</scope>
    <source>
        <strain evidence="2">Z654</strain>
    </source>
</reference>
<dbReference type="Proteomes" id="UP001208041">
    <property type="component" value="Unassembled WGS sequence"/>
</dbReference>
<protein>
    <submittedName>
        <fullName evidence="2">CbtB-domain containing protein</fullName>
    </submittedName>
</protein>
<proteinExistence type="predicted"/>
<keyword evidence="1" id="KW-0472">Membrane</keyword>
<organism evidence="2 3">
    <name type="scientific">Halocynthiibacter halioticoli</name>
    <dbReference type="NCBI Taxonomy" id="2986804"/>
    <lineage>
        <taxon>Bacteria</taxon>
        <taxon>Pseudomonadati</taxon>
        <taxon>Pseudomonadota</taxon>
        <taxon>Alphaproteobacteria</taxon>
        <taxon>Rhodobacterales</taxon>
        <taxon>Paracoccaceae</taxon>
        <taxon>Halocynthiibacter</taxon>
    </lineage>
</organism>
<keyword evidence="1" id="KW-0812">Transmembrane</keyword>
<accession>A0AAE3LU89</accession>
<keyword evidence="1" id="KW-1133">Transmembrane helix</keyword>
<sequence>MKNDLNEPRVVAQAATAPAEKANLAFLPIFAAALAGVMLIGAAGFAQSAVLHDAAHDTRHAVAFPCH</sequence>
<dbReference type="AlphaFoldDB" id="A0AAE3LU89"/>
<evidence type="ECO:0000256" key="1">
    <source>
        <dbReference type="SAM" id="Phobius"/>
    </source>
</evidence>
<dbReference type="RefSeq" id="WP_263952067.1">
    <property type="nucleotide sequence ID" value="NZ_JAOYFC010000001.1"/>
</dbReference>